<dbReference type="InterPro" id="IPR002934">
    <property type="entry name" value="Polymerase_NTP_transf_dom"/>
</dbReference>
<evidence type="ECO:0000259" key="1">
    <source>
        <dbReference type="Pfam" id="PF01909"/>
    </source>
</evidence>
<sequence>MTTQEKIEKAAQAPGEAAGSAEVILFGSHARGDANADSDVDFLVVEPEVKDRGKEVLRLRKTIRPFRIANDVLPYSQAEIDERKDVSANPVYIQ</sequence>
<organism evidence="2">
    <name type="scientific">hydrothermal vent metagenome</name>
    <dbReference type="NCBI Taxonomy" id="652676"/>
    <lineage>
        <taxon>unclassified sequences</taxon>
        <taxon>metagenomes</taxon>
        <taxon>ecological metagenomes</taxon>
    </lineage>
</organism>
<feature type="domain" description="Polymerase nucleotidyl transferase" evidence="1">
    <location>
        <begin position="15"/>
        <end position="61"/>
    </location>
</feature>
<accession>A0A3B1C733</accession>
<proteinExistence type="predicted"/>
<dbReference type="InterPro" id="IPR043519">
    <property type="entry name" value="NT_sf"/>
</dbReference>
<dbReference type="PANTHER" id="PTHR43449:SF3">
    <property type="entry name" value="POLYMERASE NUCLEOTIDYL TRANSFERASE DOMAIN-CONTAINING PROTEIN"/>
    <property type="match status" value="1"/>
</dbReference>
<protein>
    <recommendedName>
        <fullName evidence="1">Polymerase nucleotidyl transferase domain-containing protein</fullName>
    </recommendedName>
</protein>
<dbReference type="SUPFAM" id="SSF81301">
    <property type="entry name" value="Nucleotidyltransferase"/>
    <property type="match status" value="1"/>
</dbReference>
<reference evidence="2" key="1">
    <citation type="submission" date="2018-06" db="EMBL/GenBank/DDBJ databases">
        <authorList>
            <person name="Zhirakovskaya E."/>
        </authorList>
    </citation>
    <scope>NUCLEOTIDE SEQUENCE</scope>
</reference>
<dbReference type="AlphaFoldDB" id="A0A3B1C733"/>
<gene>
    <name evidence="2" type="ORF">MNBD_NITROSPINAE02-178</name>
</gene>
<dbReference type="CDD" id="cd05403">
    <property type="entry name" value="NT_KNTase_like"/>
    <property type="match status" value="1"/>
</dbReference>
<dbReference type="Gene3D" id="3.30.460.10">
    <property type="entry name" value="Beta Polymerase, domain 2"/>
    <property type="match status" value="1"/>
</dbReference>
<dbReference type="Pfam" id="PF01909">
    <property type="entry name" value="NTP_transf_2"/>
    <property type="match status" value="1"/>
</dbReference>
<dbReference type="GO" id="GO:0016779">
    <property type="term" value="F:nucleotidyltransferase activity"/>
    <property type="evidence" value="ECO:0007669"/>
    <property type="project" value="InterPro"/>
</dbReference>
<evidence type="ECO:0000313" key="2">
    <source>
        <dbReference type="EMBL" id="VAX20453.1"/>
    </source>
</evidence>
<dbReference type="EMBL" id="UOGE01000056">
    <property type="protein sequence ID" value="VAX20453.1"/>
    <property type="molecule type" value="Genomic_DNA"/>
</dbReference>
<name>A0A3B1C733_9ZZZZ</name>
<dbReference type="PANTHER" id="PTHR43449">
    <property type="entry name" value="NUCLEOTIDYLTRANSFERASE"/>
    <property type="match status" value="1"/>
</dbReference>